<dbReference type="Proteomes" id="UP000000379">
    <property type="component" value="Chromosome"/>
</dbReference>
<accession>D7CQQ1</accession>
<dbReference type="RefSeq" id="WP_013178400.1">
    <property type="nucleotide sequence ID" value="NC_014221.1"/>
</dbReference>
<dbReference type="AlphaFoldDB" id="D7CQQ1"/>
<proteinExistence type="predicted"/>
<evidence type="ECO:0000313" key="2">
    <source>
        <dbReference type="Proteomes" id="UP000000379"/>
    </source>
</evidence>
<organism evidence="1 2">
    <name type="scientific">Truepera radiovictrix (strain DSM 17093 / CIP 108686 / LMG 22925 / RQ-24)</name>
    <dbReference type="NCBI Taxonomy" id="649638"/>
    <lineage>
        <taxon>Bacteria</taxon>
        <taxon>Thermotogati</taxon>
        <taxon>Deinococcota</taxon>
        <taxon>Deinococci</taxon>
        <taxon>Trueperales</taxon>
        <taxon>Trueperaceae</taxon>
        <taxon>Truepera</taxon>
    </lineage>
</organism>
<dbReference type="EMBL" id="CP002049">
    <property type="protein sequence ID" value="ADI15035.1"/>
    <property type="molecule type" value="Genomic_DNA"/>
</dbReference>
<evidence type="ECO:0000313" key="1">
    <source>
        <dbReference type="EMBL" id="ADI15035.1"/>
    </source>
</evidence>
<sequence>MKLSKAQRERHRGAAQALIAQLERRLGGPNAARRDSQRLAECVGAYKAKLEADLRDRDLVRLNLELADLYYRACNASKRVKGAA</sequence>
<dbReference type="KEGG" id="tra:Trad_1919"/>
<reference evidence="2" key="1">
    <citation type="submission" date="2010-05" db="EMBL/GenBank/DDBJ databases">
        <title>The complete genome of Truepera radiovictris DSM 17093.</title>
        <authorList>
            <consortium name="US DOE Joint Genome Institute (JGI-PGF)"/>
            <person name="Lucas S."/>
            <person name="Copeland A."/>
            <person name="Lapidus A."/>
            <person name="Glavina del Rio T."/>
            <person name="Dalin E."/>
            <person name="Tice H."/>
            <person name="Bruce D."/>
            <person name="Goodwin L."/>
            <person name="Pitluck S."/>
            <person name="Kyrpides N."/>
            <person name="Mavromatis K."/>
            <person name="Ovchinnikova G."/>
            <person name="Munk A.C."/>
            <person name="Detter J.C."/>
            <person name="Han C."/>
            <person name="Tapia R."/>
            <person name="Land M."/>
            <person name="Hauser L."/>
            <person name="Markowitz V."/>
            <person name="Cheng J.-F."/>
            <person name="Hugenholtz P."/>
            <person name="Woyke T."/>
            <person name="Wu D."/>
            <person name="Tindall B."/>
            <person name="Pomrenke H.G."/>
            <person name="Brambilla E."/>
            <person name="Klenk H.-P."/>
            <person name="Eisen J.A."/>
        </authorList>
    </citation>
    <scope>NUCLEOTIDE SEQUENCE [LARGE SCALE GENOMIC DNA]</scope>
    <source>
        <strain evidence="2">DSM 17093 / CIP 108686 / LMG 22925 / RQ-24</strain>
    </source>
</reference>
<gene>
    <name evidence="1" type="ordered locus">Trad_1919</name>
</gene>
<reference evidence="1 2" key="2">
    <citation type="journal article" date="2011" name="Stand. Genomic Sci.">
        <title>Complete genome sequence of Truepera radiovictrix type strain (RQ-24).</title>
        <authorList>
            <person name="Ivanova N."/>
            <person name="Rohde C."/>
            <person name="Munk C."/>
            <person name="Nolan M."/>
            <person name="Lucas S."/>
            <person name="Del Rio T.G."/>
            <person name="Tice H."/>
            <person name="Deshpande S."/>
            <person name="Cheng J.F."/>
            <person name="Tapia R."/>
            <person name="Han C."/>
            <person name="Goodwin L."/>
            <person name="Pitluck S."/>
            <person name="Liolios K."/>
            <person name="Mavromatis K."/>
            <person name="Mikhailova N."/>
            <person name="Pati A."/>
            <person name="Chen A."/>
            <person name="Palaniappan K."/>
            <person name="Land M."/>
            <person name="Hauser L."/>
            <person name="Chang Y.J."/>
            <person name="Jeffries C.D."/>
            <person name="Brambilla E."/>
            <person name="Rohde M."/>
            <person name="Goker M."/>
            <person name="Tindall B.J."/>
            <person name="Woyke T."/>
            <person name="Bristow J."/>
            <person name="Eisen J.A."/>
            <person name="Markowitz V."/>
            <person name="Hugenholtz P."/>
            <person name="Kyrpides N.C."/>
            <person name="Klenk H.P."/>
            <person name="Lapidus A."/>
        </authorList>
    </citation>
    <scope>NUCLEOTIDE SEQUENCE [LARGE SCALE GENOMIC DNA]</scope>
    <source>
        <strain evidence="2">DSM 17093 / CIP 108686 / LMG 22925 / RQ-24</strain>
    </source>
</reference>
<name>D7CQQ1_TRURR</name>
<protein>
    <submittedName>
        <fullName evidence="1">Uncharacterized protein</fullName>
    </submittedName>
</protein>
<dbReference type="HOGENOM" id="CLU_2526549_0_0_0"/>
<keyword evidence="2" id="KW-1185">Reference proteome</keyword>